<name>A0A8H3IJ52_9LECA</name>
<protein>
    <recommendedName>
        <fullName evidence="4">FAD-binding domain-containing protein</fullName>
    </recommendedName>
</protein>
<comment type="caution">
    <text evidence="5">The sequence shown here is derived from an EMBL/GenBank/DDBJ whole genome shotgun (WGS) entry which is preliminary data.</text>
</comment>
<dbReference type="InterPro" id="IPR051704">
    <property type="entry name" value="FAD_aromatic-hydroxylase"/>
</dbReference>
<dbReference type="Pfam" id="PF01494">
    <property type="entry name" value="FAD_binding_3"/>
    <property type="match status" value="1"/>
</dbReference>
<keyword evidence="2" id="KW-0274">FAD</keyword>
<dbReference type="Proteomes" id="UP000664169">
    <property type="component" value="Unassembled WGS sequence"/>
</dbReference>
<dbReference type="InterPro" id="IPR036188">
    <property type="entry name" value="FAD/NAD-bd_sf"/>
</dbReference>
<dbReference type="GO" id="GO:0016491">
    <property type="term" value="F:oxidoreductase activity"/>
    <property type="evidence" value="ECO:0007669"/>
    <property type="project" value="UniProtKB-KW"/>
</dbReference>
<dbReference type="PRINTS" id="PR00420">
    <property type="entry name" value="RNGMNOXGNASE"/>
</dbReference>
<dbReference type="PANTHER" id="PTHR46865">
    <property type="entry name" value="OXIDOREDUCTASE-RELATED"/>
    <property type="match status" value="1"/>
</dbReference>
<dbReference type="EMBL" id="CAJPDQ010000012">
    <property type="protein sequence ID" value="CAF9917480.1"/>
    <property type="molecule type" value="Genomic_DNA"/>
</dbReference>
<keyword evidence="1" id="KW-0285">Flavoprotein</keyword>
<keyword evidence="3" id="KW-0560">Oxidoreductase</keyword>
<keyword evidence="6" id="KW-1185">Reference proteome</keyword>
<evidence type="ECO:0000256" key="2">
    <source>
        <dbReference type="ARBA" id="ARBA00022827"/>
    </source>
</evidence>
<accession>A0A8H3IJ52</accession>
<evidence type="ECO:0000313" key="5">
    <source>
        <dbReference type="EMBL" id="CAF9917480.1"/>
    </source>
</evidence>
<dbReference type="SUPFAM" id="SSF51905">
    <property type="entry name" value="FAD/NAD(P)-binding domain"/>
    <property type="match status" value="1"/>
</dbReference>
<evidence type="ECO:0000259" key="4">
    <source>
        <dbReference type="Pfam" id="PF01494"/>
    </source>
</evidence>
<gene>
    <name evidence="5" type="ORF">GOMPHAMPRED_001277</name>
</gene>
<sequence>MSSPNILISGSGIAGSAFAFWLLRAFKHARITIVERAPELRLTGSSVDIRSSAVDIIKRMGVEPAIRAASTNEEGVSWVNSSGKAFATMRATGRTDVQSITSEYEIFRGTLAKILIQPSMDKVQLVFDEYVDTYQELADGVEVTFAKGRPAEKFDLLVAADGLGSRIRGQMLGKPSRDQIHDEGVHVAYFTVKKDLLNGSKLAKWYNAPGGRVVFLRPDPAGQTRGHFMSVTKANDLAGKKRLNDTIAQGNEAYMDLLEKDFADAGWQASQLLAEMRTSTDFYCSLFGQVRSPKLHSTSGRVVLLGDAGYATPGIGTSLATIGGYVLAGEILREPTNLSLALQRYEQLMMPFVKSHQGDDNAMQIMNPQSRWGIACRNAVFTVVMGLKIDRVAMRAAALLGFSEKKLDMPDYAWPEEAQDEVVMVAAAAK</sequence>
<reference evidence="5" key="1">
    <citation type="submission" date="2021-03" db="EMBL/GenBank/DDBJ databases">
        <authorList>
            <person name="Tagirdzhanova G."/>
        </authorList>
    </citation>
    <scope>NUCLEOTIDE SEQUENCE</scope>
</reference>
<dbReference type="PANTHER" id="PTHR46865:SF2">
    <property type="entry name" value="MONOOXYGENASE"/>
    <property type="match status" value="1"/>
</dbReference>
<dbReference type="Gene3D" id="3.50.50.60">
    <property type="entry name" value="FAD/NAD(P)-binding domain"/>
    <property type="match status" value="1"/>
</dbReference>
<evidence type="ECO:0000313" key="6">
    <source>
        <dbReference type="Proteomes" id="UP000664169"/>
    </source>
</evidence>
<evidence type="ECO:0000256" key="1">
    <source>
        <dbReference type="ARBA" id="ARBA00022630"/>
    </source>
</evidence>
<evidence type="ECO:0000256" key="3">
    <source>
        <dbReference type="ARBA" id="ARBA00023002"/>
    </source>
</evidence>
<dbReference type="InterPro" id="IPR002938">
    <property type="entry name" value="FAD-bd"/>
</dbReference>
<organism evidence="5 6">
    <name type="scientific">Gomphillus americanus</name>
    <dbReference type="NCBI Taxonomy" id="1940652"/>
    <lineage>
        <taxon>Eukaryota</taxon>
        <taxon>Fungi</taxon>
        <taxon>Dikarya</taxon>
        <taxon>Ascomycota</taxon>
        <taxon>Pezizomycotina</taxon>
        <taxon>Lecanoromycetes</taxon>
        <taxon>OSLEUM clade</taxon>
        <taxon>Ostropomycetidae</taxon>
        <taxon>Ostropales</taxon>
        <taxon>Graphidaceae</taxon>
        <taxon>Gomphilloideae</taxon>
        <taxon>Gomphillus</taxon>
    </lineage>
</organism>
<proteinExistence type="predicted"/>
<dbReference type="AlphaFoldDB" id="A0A8H3IJ52"/>
<dbReference type="OrthoDB" id="655030at2759"/>
<feature type="domain" description="FAD-binding" evidence="4">
    <location>
        <begin position="6"/>
        <end position="309"/>
    </location>
</feature>
<dbReference type="GO" id="GO:0071949">
    <property type="term" value="F:FAD binding"/>
    <property type="evidence" value="ECO:0007669"/>
    <property type="project" value="InterPro"/>
</dbReference>